<evidence type="ECO:0000313" key="2">
    <source>
        <dbReference type="EMBL" id="KAG0263841.1"/>
    </source>
</evidence>
<comment type="caution">
    <text evidence="2">The sequence shown here is derived from an EMBL/GenBank/DDBJ whole genome shotgun (WGS) entry which is preliminary data.</text>
</comment>
<dbReference type="SUPFAM" id="SSF52540">
    <property type="entry name" value="P-loop containing nucleoside triphosphate hydrolases"/>
    <property type="match status" value="1"/>
</dbReference>
<evidence type="ECO:0008006" key="4">
    <source>
        <dbReference type="Google" id="ProtNLM"/>
    </source>
</evidence>
<reference evidence="2" key="1">
    <citation type="journal article" date="2020" name="Fungal Divers.">
        <title>Resolving the Mortierellaceae phylogeny through synthesis of multi-gene phylogenetics and phylogenomics.</title>
        <authorList>
            <person name="Vandepol N."/>
            <person name="Liber J."/>
            <person name="Desiro A."/>
            <person name="Na H."/>
            <person name="Kennedy M."/>
            <person name="Barry K."/>
            <person name="Grigoriev I.V."/>
            <person name="Miller A.N."/>
            <person name="O'Donnell K."/>
            <person name="Stajich J.E."/>
            <person name="Bonito G."/>
        </authorList>
    </citation>
    <scope>NUCLEOTIDE SEQUENCE</scope>
    <source>
        <strain evidence="2">KOD948</strain>
    </source>
</reference>
<evidence type="ECO:0000256" key="1">
    <source>
        <dbReference type="SAM" id="MobiDB-lite"/>
    </source>
</evidence>
<dbReference type="AlphaFoldDB" id="A0A9P6QBU5"/>
<gene>
    <name evidence="2" type="ORF">BG011_007929</name>
</gene>
<dbReference type="InterPro" id="IPR027417">
    <property type="entry name" value="P-loop_NTPase"/>
</dbReference>
<dbReference type="EMBL" id="JAAAJA010000063">
    <property type="protein sequence ID" value="KAG0263841.1"/>
    <property type="molecule type" value="Genomic_DNA"/>
</dbReference>
<organism evidence="2 3">
    <name type="scientific">Mortierella polycephala</name>
    <dbReference type="NCBI Taxonomy" id="41804"/>
    <lineage>
        <taxon>Eukaryota</taxon>
        <taxon>Fungi</taxon>
        <taxon>Fungi incertae sedis</taxon>
        <taxon>Mucoromycota</taxon>
        <taxon>Mortierellomycotina</taxon>
        <taxon>Mortierellomycetes</taxon>
        <taxon>Mortierellales</taxon>
        <taxon>Mortierellaceae</taxon>
        <taxon>Mortierella</taxon>
    </lineage>
</organism>
<evidence type="ECO:0000313" key="3">
    <source>
        <dbReference type="Proteomes" id="UP000726737"/>
    </source>
</evidence>
<dbReference type="OrthoDB" id="347435at2759"/>
<dbReference type="Gene3D" id="3.40.50.300">
    <property type="entry name" value="P-loop containing nucleotide triphosphate hydrolases"/>
    <property type="match status" value="1"/>
</dbReference>
<keyword evidence="3" id="KW-1185">Reference proteome</keyword>
<feature type="region of interest" description="Disordered" evidence="1">
    <location>
        <begin position="126"/>
        <end position="151"/>
    </location>
</feature>
<sequence>MNQRLEKTQAIVNHILAHVSSPRRFPPGAEHTALKPLFVGISGPQGIGKTTITNHLVSTLSGSPHNLRVLTFSMDDLYLPFKDQEAIQQKYPDNKLIEFRGLPGTHDVHLGTETFRALCQANKQALVDTKESEPRQENQRPESPSITVPIPTYDKSRYAGRGDQLPREQWHLAQAPFDVVLFEGWSLGFKSVRDPKQLAKIYHEHSTFPPHFLSRYSFSSLEMVNRSLEDYEREWYGFLDVFVHLSAPNLATVFKWRAEQEKDLWAKKGTGMTEEQVKEFVSRFMPAYEVYLERLKQENVFKEDIRSREAVAIAGRHMRLDLDENRDLVSTSLVE</sequence>
<dbReference type="PANTHER" id="PTHR10285">
    <property type="entry name" value="URIDINE KINASE"/>
    <property type="match status" value="1"/>
</dbReference>
<proteinExistence type="predicted"/>
<name>A0A9P6QBU5_9FUNG</name>
<accession>A0A9P6QBU5</accession>
<feature type="compositionally biased region" description="Basic and acidic residues" evidence="1">
    <location>
        <begin position="128"/>
        <end position="140"/>
    </location>
</feature>
<dbReference type="Proteomes" id="UP000726737">
    <property type="component" value="Unassembled WGS sequence"/>
</dbReference>
<protein>
    <recommendedName>
        <fullName evidence="4">P-loop containing nucleoside triphosphate hydrolase protein</fullName>
    </recommendedName>
</protein>